<sequence length="359" mass="39324">MVELAFHPLANIYPLMAADELAELAESISRNGLREPVVLHADGTVLDGRNRLLACRVARVSPRFVSFTGTDREALEFVVDTNSTRRHLTQSQRALIAARLVGFRHGGDRTAASSSQKPLTHHDAAERLGISERTVRDGKLVLDHAPADLVDEVEKGLLAVRAAAEIIRAAGKDRALVAEYHRLRRASGSEEWYTPPHILRLVEELLGHIDLDPASNMGDPWVTAGRHFTRVDDGLSQAWEGRVFLNPPWNSQGSPGKWVAKLAQEYEQGAVTEAVCLLPARVNTAWIDRLAPYPRVFVRGRLRFTDAAGEAPFPVVLVYLGPNVSGFTEIFSSVGRVYGLLVPGAAQLHSPSRVAAAHE</sequence>
<dbReference type="PANTHER" id="PTHR33375:SF1">
    <property type="entry name" value="CHROMOSOME-PARTITIONING PROTEIN PARB-RELATED"/>
    <property type="match status" value="1"/>
</dbReference>
<name>A0ABY8BWS9_9MICO</name>
<organism evidence="1 2">
    <name type="scientific">Microbacterium horticulturae</name>
    <dbReference type="NCBI Taxonomy" id="3028316"/>
    <lineage>
        <taxon>Bacteria</taxon>
        <taxon>Bacillati</taxon>
        <taxon>Actinomycetota</taxon>
        <taxon>Actinomycetes</taxon>
        <taxon>Micrococcales</taxon>
        <taxon>Microbacteriaceae</taxon>
        <taxon>Microbacterium</taxon>
    </lineage>
</organism>
<proteinExistence type="predicted"/>
<dbReference type="Pfam" id="PF05869">
    <property type="entry name" value="Dam"/>
    <property type="match status" value="1"/>
</dbReference>
<dbReference type="InterPro" id="IPR036086">
    <property type="entry name" value="ParB/Sulfiredoxin_sf"/>
</dbReference>
<dbReference type="RefSeq" id="WP_275277978.1">
    <property type="nucleotide sequence ID" value="NZ_CP119108.1"/>
</dbReference>
<dbReference type="InterPro" id="IPR050336">
    <property type="entry name" value="Chromosome_partition/occlusion"/>
</dbReference>
<protein>
    <submittedName>
        <fullName evidence="1">DNA N-6-adenine-methyltransferase</fullName>
    </submittedName>
</protein>
<evidence type="ECO:0000313" key="2">
    <source>
        <dbReference type="Proteomes" id="UP001214553"/>
    </source>
</evidence>
<dbReference type="Gene3D" id="3.90.1530.30">
    <property type="match status" value="1"/>
</dbReference>
<dbReference type="InterPro" id="IPR008593">
    <property type="entry name" value="Dam_MeTrfase"/>
</dbReference>
<keyword evidence="2" id="KW-1185">Reference proteome</keyword>
<dbReference type="Gene3D" id="1.10.10.2830">
    <property type="match status" value="1"/>
</dbReference>
<gene>
    <name evidence="1" type="ORF">PU630_15600</name>
</gene>
<accession>A0ABY8BWS9</accession>
<dbReference type="EMBL" id="CP119108">
    <property type="protein sequence ID" value="WEG08649.1"/>
    <property type="molecule type" value="Genomic_DNA"/>
</dbReference>
<dbReference type="Proteomes" id="UP001214553">
    <property type="component" value="Chromosome"/>
</dbReference>
<evidence type="ECO:0000313" key="1">
    <source>
        <dbReference type="EMBL" id="WEG08649.1"/>
    </source>
</evidence>
<dbReference type="SUPFAM" id="SSF110849">
    <property type="entry name" value="ParB/Sulfiredoxin"/>
    <property type="match status" value="1"/>
</dbReference>
<reference evidence="1 2" key="1">
    <citation type="submission" date="2023-03" db="EMBL/GenBank/DDBJ databases">
        <title>Genome sequence of Microbacterium sp. KACC 23027.</title>
        <authorList>
            <person name="Kim S."/>
            <person name="Heo J."/>
            <person name="Kwon S.-W."/>
        </authorList>
    </citation>
    <scope>NUCLEOTIDE SEQUENCE [LARGE SCALE GENOMIC DNA]</scope>
    <source>
        <strain evidence="1 2">KACC 23027</strain>
    </source>
</reference>
<dbReference type="SUPFAM" id="SSF109709">
    <property type="entry name" value="KorB DNA-binding domain-like"/>
    <property type="match status" value="1"/>
</dbReference>
<dbReference type="PANTHER" id="PTHR33375">
    <property type="entry name" value="CHROMOSOME-PARTITIONING PROTEIN PARB-RELATED"/>
    <property type="match status" value="1"/>
</dbReference>